<protein>
    <submittedName>
        <fullName evidence="1">Uncharacterized protein</fullName>
    </submittedName>
</protein>
<gene>
    <name evidence="1" type="ORF">PSON_ATCC_30995.1.T0340069</name>
</gene>
<dbReference type="EMBL" id="CAJJDN010000034">
    <property type="protein sequence ID" value="CAD8075884.1"/>
    <property type="molecule type" value="Genomic_DNA"/>
</dbReference>
<organism evidence="1 2">
    <name type="scientific">Paramecium sonneborni</name>
    <dbReference type="NCBI Taxonomy" id="65129"/>
    <lineage>
        <taxon>Eukaryota</taxon>
        <taxon>Sar</taxon>
        <taxon>Alveolata</taxon>
        <taxon>Ciliophora</taxon>
        <taxon>Intramacronucleata</taxon>
        <taxon>Oligohymenophorea</taxon>
        <taxon>Peniculida</taxon>
        <taxon>Parameciidae</taxon>
        <taxon>Paramecium</taxon>
    </lineage>
</organism>
<dbReference type="Proteomes" id="UP000692954">
    <property type="component" value="Unassembled WGS sequence"/>
</dbReference>
<evidence type="ECO:0000313" key="1">
    <source>
        <dbReference type="EMBL" id="CAD8075884.1"/>
    </source>
</evidence>
<evidence type="ECO:0000313" key="2">
    <source>
        <dbReference type="Proteomes" id="UP000692954"/>
    </source>
</evidence>
<dbReference type="OrthoDB" id="310489at2759"/>
<keyword evidence="2" id="KW-1185">Reference proteome</keyword>
<name>A0A8S1MLY6_9CILI</name>
<reference evidence="1" key="1">
    <citation type="submission" date="2021-01" db="EMBL/GenBank/DDBJ databases">
        <authorList>
            <consortium name="Genoscope - CEA"/>
            <person name="William W."/>
        </authorList>
    </citation>
    <scope>NUCLEOTIDE SEQUENCE</scope>
</reference>
<sequence>MASNLNEPFIVYKNYRQQQKVIKKECLKEKIITKGEIKKKIEKSKKNTSQQPTQKMMFDQNLIFKVFQHYKQQQQMLQQLYHDQRMNTNALDDIDIDEFSPIYKFGIPTTPQNVALQRRMSRDDEDVKI</sequence>
<accession>A0A8S1MLY6</accession>
<dbReference type="AlphaFoldDB" id="A0A8S1MLY6"/>
<proteinExistence type="predicted"/>
<comment type="caution">
    <text evidence="1">The sequence shown here is derived from an EMBL/GenBank/DDBJ whole genome shotgun (WGS) entry which is preliminary data.</text>
</comment>